<keyword evidence="2" id="KW-1185">Reference proteome</keyword>
<sequence>MPEITPAKIERRRRITHEQAEQLLRSREDLLDNGLTDRSLREQVAGGSLHRVRRGHYVATRTWKSLWPEGRHLLHIIAVCRDASVPPVLSHVSAAVVRGLPLYRLEPKRVHVCVPLPRHAGSASDVLRHELDLDDDDVEEIAGIRVTSAARTVLDVARTLQAEAALSIADAALGSAAVTRHQQDPELAASWRGDLEQRLDAVRGRPGARKAGRIVAFADGRAQLPGESVSRLRLHRLGFRNVDLQVRIPAPDGRSFYCDFGLDDINSFGEFDGLGKYLDPSTRGDQNVEEAVVEEKWREDWVRGTTRRGMLRWGGEHIGTVRAFASRLAAFGVPFTGDLRLDRRRLR</sequence>
<dbReference type="Proteomes" id="UP001244427">
    <property type="component" value="Unassembled WGS sequence"/>
</dbReference>
<evidence type="ECO:0008006" key="3">
    <source>
        <dbReference type="Google" id="ProtNLM"/>
    </source>
</evidence>
<dbReference type="RefSeq" id="WP_307293627.1">
    <property type="nucleotide sequence ID" value="NZ_JAUSXV010000001.1"/>
</dbReference>
<dbReference type="EMBL" id="JAUSXV010000001">
    <property type="protein sequence ID" value="MDQ0646536.1"/>
    <property type="molecule type" value="Genomic_DNA"/>
</dbReference>
<evidence type="ECO:0000313" key="1">
    <source>
        <dbReference type="EMBL" id="MDQ0646536.1"/>
    </source>
</evidence>
<dbReference type="AlphaFoldDB" id="A0AAW8ET88"/>
<evidence type="ECO:0000313" key="2">
    <source>
        <dbReference type="Proteomes" id="UP001244427"/>
    </source>
</evidence>
<reference evidence="1 2" key="1">
    <citation type="submission" date="2023-07" db="EMBL/GenBank/DDBJ databases">
        <title>Comparative genomics of wheat-associated soil bacteria to identify genetic determinants of phenazine resistance.</title>
        <authorList>
            <person name="Mouncey N."/>
        </authorList>
    </citation>
    <scope>NUCLEOTIDE SEQUENCE [LARGE SCALE GENOMIC DNA]</scope>
    <source>
        <strain evidence="1 2">W4I9-1</strain>
    </source>
</reference>
<proteinExistence type="predicted"/>
<accession>A0AAW8ET88</accession>
<comment type="caution">
    <text evidence="1">The sequence shown here is derived from an EMBL/GenBank/DDBJ whole genome shotgun (WGS) entry which is preliminary data.</text>
</comment>
<gene>
    <name evidence="1" type="ORF">QFZ53_000732</name>
</gene>
<organism evidence="1 2">
    <name type="scientific">Microbacterium natoriense</name>
    <dbReference type="NCBI Taxonomy" id="284570"/>
    <lineage>
        <taxon>Bacteria</taxon>
        <taxon>Bacillati</taxon>
        <taxon>Actinomycetota</taxon>
        <taxon>Actinomycetes</taxon>
        <taxon>Micrococcales</taxon>
        <taxon>Microbacteriaceae</taxon>
        <taxon>Microbacterium</taxon>
    </lineage>
</organism>
<protein>
    <recommendedName>
        <fullName evidence="3">Transcriptional regulator, AbiEi antitoxin, Type IV TA system</fullName>
    </recommendedName>
</protein>
<name>A0AAW8ET88_9MICO</name>